<feature type="compositionally biased region" description="Polar residues" evidence="1">
    <location>
        <begin position="82"/>
        <end position="91"/>
    </location>
</feature>
<feature type="compositionally biased region" description="Gly residues" evidence="1">
    <location>
        <begin position="830"/>
        <end position="839"/>
    </location>
</feature>
<feature type="compositionally biased region" description="Basic and acidic residues" evidence="1">
    <location>
        <begin position="845"/>
        <end position="856"/>
    </location>
</feature>
<accession>A0A5N5CWJ1</accession>
<dbReference type="PROSITE" id="PS50969">
    <property type="entry name" value="FCP1"/>
    <property type="match status" value="1"/>
</dbReference>
<evidence type="ECO:0000256" key="1">
    <source>
        <dbReference type="SAM" id="MobiDB-lite"/>
    </source>
</evidence>
<dbReference type="InterPro" id="IPR023214">
    <property type="entry name" value="HAD_sf"/>
</dbReference>
<dbReference type="OrthoDB" id="1711508at2759"/>
<feature type="region of interest" description="Disordered" evidence="1">
    <location>
        <begin position="20"/>
        <end position="333"/>
    </location>
</feature>
<dbReference type="EMBL" id="VCHE01000179">
    <property type="protein sequence ID" value="KAB2569654.1"/>
    <property type="molecule type" value="Genomic_DNA"/>
</dbReference>
<dbReference type="InterPro" id="IPR050365">
    <property type="entry name" value="TIM50"/>
</dbReference>
<dbReference type="PANTHER" id="PTHR12210">
    <property type="entry name" value="DULLARD PROTEIN PHOSPHATASE"/>
    <property type="match status" value="1"/>
</dbReference>
<sequence length="856" mass="92888">MENSTLIPIARYCTFTTTSSTFSPAPHPTPHHQNPRDYFSDTDKNSDTQMGKKKSKKLNQQQQQQQQQPTATADGLAPLPLPTTQSIASTPQAPPSLISAPNNADPAAQHGDDAAADGDGQSKKSKKKQRARERREAKKQQLFLRKQQQQPALEQREGGFGAQAQQPSFTAVGFDDPDGGVGLRSGDEPPRDFVGQPLLDALDEALQGGSEAETARAGGGGGTGRRASLARRPAQQGGGSAADGPPPGAPTQPRAARNAAEPPLGAPTGPKSMAQAQQPRAPKSYAHPPQYWQTPGVSAAEVGSQAPSQAAFASYSQAAPSDDNPHGYNVQNATWDWNNPFGGMAADSAEAGGLNGGGSNAYTSDYQTDAGSAPWPGTYGDYWQQQQSSSPQPFGQVPSVYDAYLHQPMNINYQTGYYPSYQGSSDGGMRYIHGHTNSFAAPFTPTAASTTRGFSTTAAAQKNNPAAAQKKHPQPPHPSQRRWNENASYEEGGVPVSTTPKHYTNAIASIQAQKDALQDRPQPPWKRTSKSPSPGSRWSGRGGKGGRQPTKPKPTREYLTVAENEPTRLAAPRPLLVVIDLNGTLVHRPQRNKSSRVIRRPFVTAFLDYLLANHRVMVWSSARPENVSRMCAQLFAPTDRARLAAEWGRDTLDLTPQQYMEKVQVYKKLSKVWQQAETSKWHPLHSRTRSARNDDYSSQRFGQHNTLLIDDSVLKASSEPHNLVRVEEFEGRPHQMQTDVLRQVVAYLEEAKWMADVSAWNRAGNAFVADDPRWQWYSWPEGTLPETIPDGIVVPGDEAAGGAAGSGFEEWKENYRRAQEEKAAAAAQREGGGGGGGRGLSAMEMWRRDGPVDSLD</sequence>
<dbReference type="Proteomes" id="UP000325902">
    <property type="component" value="Unassembled WGS sequence"/>
</dbReference>
<feature type="region of interest" description="Disordered" evidence="1">
    <location>
        <begin position="817"/>
        <end position="856"/>
    </location>
</feature>
<protein>
    <recommendedName>
        <fullName evidence="2">FCP1 homology domain-containing protein</fullName>
    </recommendedName>
</protein>
<feature type="compositionally biased region" description="Low complexity" evidence="1">
    <location>
        <begin position="140"/>
        <end position="150"/>
    </location>
</feature>
<dbReference type="SMART" id="SM00577">
    <property type="entry name" value="CPDc"/>
    <property type="match status" value="1"/>
</dbReference>
<dbReference type="Gene3D" id="3.40.50.1000">
    <property type="entry name" value="HAD superfamily/HAD-like"/>
    <property type="match status" value="1"/>
</dbReference>
<reference evidence="3 4" key="1">
    <citation type="journal article" date="2019" name="Sci. Rep.">
        <title>A multi-omics analysis of the grapevine pathogen Lasiodiplodia theobromae reveals that temperature affects the expression of virulence- and pathogenicity-related genes.</title>
        <authorList>
            <person name="Felix C."/>
            <person name="Meneses R."/>
            <person name="Goncalves M.F.M."/>
            <person name="Tilleman L."/>
            <person name="Duarte A.S."/>
            <person name="Jorrin-Novo J.V."/>
            <person name="Van de Peer Y."/>
            <person name="Deforce D."/>
            <person name="Van Nieuwerburgh F."/>
            <person name="Esteves A.C."/>
            <person name="Alves A."/>
        </authorList>
    </citation>
    <scope>NUCLEOTIDE SEQUENCE [LARGE SCALE GENOMIC DNA]</scope>
    <source>
        <strain evidence="3 4">LA-SOL3</strain>
    </source>
</reference>
<dbReference type="Pfam" id="PF03031">
    <property type="entry name" value="NIF"/>
    <property type="match status" value="1"/>
</dbReference>
<evidence type="ECO:0000313" key="4">
    <source>
        <dbReference type="Proteomes" id="UP000325902"/>
    </source>
</evidence>
<feature type="compositionally biased region" description="Basic and acidic residues" evidence="1">
    <location>
        <begin position="34"/>
        <end position="46"/>
    </location>
</feature>
<dbReference type="InterPro" id="IPR004274">
    <property type="entry name" value="FCP1_dom"/>
</dbReference>
<keyword evidence="4" id="KW-1185">Reference proteome</keyword>
<feature type="compositionally biased region" description="Low complexity" evidence="1">
    <location>
        <begin position="458"/>
        <end position="468"/>
    </location>
</feature>
<feature type="region of interest" description="Disordered" evidence="1">
    <location>
        <begin position="513"/>
        <end position="557"/>
    </location>
</feature>
<feature type="compositionally biased region" description="Low complexity" evidence="1">
    <location>
        <begin position="530"/>
        <end position="539"/>
    </location>
</feature>
<dbReference type="AlphaFoldDB" id="A0A5N5CWJ1"/>
<dbReference type="InterPro" id="IPR036412">
    <property type="entry name" value="HAD-like_sf"/>
</dbReference>
<evidence type="ECO:0000259" key="2">
    <source>
        <dbReference type="PROSITE" id="PS50969"/>
    </source>
</evidence>
<feature type="region of interest" description="Disordered" evidence="1">
    <location>
        <begin position="458"/>
        <end position="483"/>
    </location>
</feature>
<feature type="compositionally biased region" description="Low complexity" evidence="1">
    <location>
        <begin position="304"/>
        <end position="321"/>
    </location>
</feature>
<feature type="compositionally biased region" description="Basic residues" evidence="1">
    <location>
        <begin position="123"/>
        <end position="132"/>
    </location>
</feature>
<feature type="compositionally biased region" description="Low complexity" evidence="1">
    <location>
        <begin position="225"/>
        <end position="235"/>
    </location>
</feature>
<proteinExistence type="predicted"/>
<name>A0A5N5CWJ1_9PEZI</name>
<evidence type="ECO:0000313" key="3">
    <source>
        <dbReference type="EMBL" id="KAB2569654.1"/>
    </source>
</evidence>
<comment type="caution">
    <text evidence="3">The sequence shown here is derived from an EMBL/GenBank/DDBJ whole genome shotgun (WGS) entry which is preliminary data.</text>
</comment>
<organism evidence="3 4">
    <name type="scientific">Lasiodiplodia theobromae</name>
    <dbReference type="NCBI Taxonomy" id="45133"/>
    <lineage>
        <taxon>Eukaryota</taxon>
        <taxon>Fungi</taxon>
        <taxon>Dikarya</taxon>
        <taxon>Ascomycota</taxon>
        <taxon>Pezizomycotina</taxon>
        <taxon>Dothideomycetes</taxon>
        <taxon>Dothideomycetes incertae sedis</taxon>
        <taxon>Botryosphaeriales</taxon>
        <taxon>Botryosphaeriaceae</taxon>
        <taxon>Lasiodiplodia</taxon>
    </lineage>
</organism>
<gene>
    <name evidence="3" type="ORF">DBV05_g11674</name>
</gene>
<feature type="domain" description="FCP1 homology" evidence="2">
    <location>
        <begin position="570"/>
        <end position="751"/>
    </location>
</feature>
<dbReference type="SUPFAM" id="SSF56784">
    <property type="entry name" value="HAD-like"/>
    <property type="match status" value="1"/>
</dbReference>